<dbReference type="EMBL" id="QUMS01000005">
    <property type="protein sequence ID" value="REG05447.1"/>
    <property type="molecule type" value="Genomic_DNA"/>
</dbReference>
<dbReference type="PANTHER" id="PTHR41368:SF1">
    <property type="entry name" value="PROTEIN YGHO"/>
    <property type="match status" value="1"/>
</dbReference>
<dbReference type="GO" id="GO:0016747">
    <property type="term" value="F:acyltransferase activity, transferring groups other than amino-acyl groups"/>
    <property type="evidence" value="ECO:0007669"/>
    <property type="project" value="InterPro"/>
</dbReference>
<dbReference type="Proteomes" id="UP000256388">
    <property type="component" value="Unassembled WGS sequence"/>
</dbReference>
<dbReference type="RefSeq" id="WP_116226113.1">
    <property type="nucleotide sequence ID" value="NZ_AP018437.1"/>
</dbReference>
<dbReference type="InterPro" id="IPR000182">
    <property type="entry name" value="GNAT_dom"/>
</dbReference>
<evidence type="ECO:0000259" key="1">
    <source>
        <dbReference type="PROSITE" id="PS51186"/>
    </source>
</evidence>
<accession>A0A347ZWM4</accession>
<feature type="domain" description="N-acetyltransferase" evidence="1">
    <location>
        <begin position="202"/>
        <end position="376"/>
    </location>
</feature>
<dbReference type="OrthoDB" id="9806005at2"/>
<sequence>MQNLDIRRAETRRELRQFATFPWKLYKDDPLWVPPLLKDRMKFLDASRGSFFEHGKAEFFIAWRNGRRVGTICCAIDEKANQTVNKKECVFGFFECVNDAEIAQSLLDQASLWAKVHGMESLYGPFNLDYEDAYGVLIDGRDRPPAILCGHTTAYYREFIEGYGFKPARGENLAFARDLNSGLDEFEELNRFAARVNERKNFTIRSADLSHWKEEVDNVYELINPCLAHLPGFEPWQPEALQELMAPFVDLAEADLILFAEDRGKLVGFFPALPNFNEILIHLNGLRYPWDYLKALRYARQKPKSASIKSVLVLPEYWGSGVAIMLFAEMIKRLRAAGYEWVDMSLTSDDNPRTPALAERVGAQVYKRYQVYRKIL</sequence>
<dbReference type="Gene3D" id="3.40.630.30">
    <property type="match status" value="1"/>
</dbReference>
<gene>
    <name evidence="2" type="ORF">DFR64_2848</name>
</gene>
<comment type="caution">
    <text evidence="2">The sequence shown here is derived from an EMBL/GenBank/DDBJ whole genome shotgun (WGS) entry which is preliminary data.</text>
</comment>
<dbReference type="InterPro" id="IPR039968">
    <property type="entry name" value="BcerS-like"/>
</dbReference>
<evidence type="ECO:0000313" key="3">
    <source>
        <dbReference type="Proteomes" id="UP000256388"/>
    </source>
</evidence>
<dbReference type="PANTHER" id="PTHR41368">
    <property type="entry name" value="PROTEIN YGHO"/>
    <property type="match status" value="1"/>
</dbReference>
<organism evidence="2 3">
    <name type="scientific">Pelolinea submarina</name>
    <dbReference type="NCBI Taxonomy" id="913107"/>
    <lineage>
        <taxon>Bacteria</taxon>
        <taxon>Bacillati</taxon>
        <taxon>Chloroflexota</taxon>
        <taxon>Anaerolineae</taxon>
        <taxon>Anaerolineales</taxon>
        <taxon>Anaerolineaceae</taxon>
        <taxon>Pelolinea</taxon>
    </lineage>
</organism>
<evidence type="ECO:0000313" key="2">
    <source>
        <dbReference type="EMBL" id="REG05447.1"/>
    </source>
</evidence>
<dbReference type="AlphaFoldDB" id="A0A347ZWM4"/>
<dbReference type="PROSITE" id="PS51186">
    <property type="entry name" value="GNAT"/>
    <property type="match status" value="1"/>
</dbReference>
<dbReference type="Pfam" id="PF00583">
    <property type="entry name" value="Acetyltransf_1"/>
    <property type="match status" value="1"/>
</dbReference>
<dbReference type="SUPFAM" id="SSF55729">
    <property type="entry name" value="Acyl-CoA N-acyltransferases (Nat)"/>
    <property type="match status" value="1"/>
</dbReference>
<dbReference type="CDD" id="cd04301">
    <property type="entry name" value="NAT_SF"/>
    <property type="match status" value="1"/>
</dbReference>
<dbReference type="InterPro" id="IPR016181">
    <property type="entry name" value="Acyl_CoA_acyltransferase"/>
</dbReference>
<proteinExistence type="predicted"/>
<keyword evidence="2" id="KW-0808">Transferase</keyword>
<protein>
    <submittedName>
        <fullName evidence="2">Acetyltransferase (GNAT) family protein</fullName>
    </submittedName>
</protein>
<keyword evidence="3" id="KW-1185">Reference proteome</keyword>
<reference evidence="2 3" key="1">
    <citation type="submission" date="2018-08" db="EMBL/GenBank/DDBJ databases">
        <title>Genomic Encyclopedia of Type Strains, Phase IV (KMG-IV): sequencing the most valuable type-strain genomes for metagenomic binning, comparative biology and taxonomic classification.</title>
        <authorList>
            <person name="Goeker M."/>
        </authorList>
    </citation>
    <scope>NUCLEOTIDE SEQUENCE [LARGE SCALE GENOMIC DNA]</scope>
    <source>
        <strain evidence="2 3">DSM 23923</strain>
    </source>
</reference>
<name>A0A347ZWM4_9CHLR</name>